<dbReference type="SUPFAM" id="SSF53335">
    <property type="entry name" value="S-adenosyl-L-methionine-dependent methyltransferases"/>
    <property type="match status" value="1"/>
</dbReference>
<dbReference type="EMBL" id="CP013011">
    <property type="protein sequence ID" value="ALL00859.1"/>
    <property type="molecule type" value="Genomic_DNA"/>
</dbReference>
<dbReference type="RefSeq" id="WP_055408463.1">
    <property type="nucleotide sequence ID" value="NZ_CP013011.1"/>
</dbReference>
<dbReference type="OrthoDB" id="84950at2157"/>
<dbReference type="Proteomes" id="UP000058613">
    <property type="component" value="Chromosome"/>
</dbReference>
<feature type="region of interest" description="Disordered" evidence="1">
    <location>
        <begin position="271"/>
        <end position="292"/>
    </location>
</feature>
<evidence type="ECO:0000313" key="6">
    <source>
        <dbReference type="Proteomes" id="UP000196694"/>
    </source>
</evidence>
<dbReference type="AlphaFoldDB" id="A0A0P0N3N0"/>
<reference evidence="3 5" key="1">
    <citation type="submission" date="2015-10" db="EMBL/GenBank/DDBJ databases">
        <title>Complete genome sequence of hyperthermophilic archaeon Pyrodictium delaneyi Su06.</title>
        <authorList>
            <person name="Jung J.-H."/>
            <person name="Lin J."/>
            <person name="Holden J.F."/>
            <person name="Park C.-S."/>
        </authorList>
    </citation>
    <scope>NUCLEOTIDE SEQUENCE [LARGE SCALE GENOMIC DNA]</scope>
    <source>
        <strain evidence="3 5">Su06</strain>
    </source>
</reference>
<accession>A0A0P0N3N0</accession>
<proteinExistence type="predicted"/>
<dbReference type="Pfam" id="PF13649">
    <property type="entry name" value="Methyltransf_25"/>
    <property type="match status" value="1"/>
</dbReference>
<dbReference type="InterPro" id="IPR041698">
    <property type="entry name" value="Methyltransf_25"/>
</dbReference>
<evidence type="ECO:0000313" key="5">
    <source>
        <dbReference type="Proteomes" id="UP000058613"/>
    </source>
</evidence>
<organism evidence="3 5">
    <name type="scientific">Pyrodictium delaneyi</name>
    <dbReference type="NCBI Taxonomy" id="1273541"/>
    <lineage>
        <taxon>Archaea</taxon>
        <taxon>Thermoproteota</taxon>
        <taxon>Thermoprotei</taxon>
        <taxon>Desulfurococcales</taxon>
        <taxon>Pyrodictiaceae</taxon>
        <taxon>Pyrodictium</taxon>
    </lineage>
</organism>
<dbReference type="EMBL" id="NCQP01000001">
    <property type="protein sequence ID" value="OWJ55515.1"/>
    <property type="molecule type" value="Genomic_DNA"/>
</dbReference>
<protein>
    <recommendedName>
        <fullName evidence="2">Methyltransferase domain-containing protein</fullName>
    </recommendedName>
</protein>
<dbReference type="STRING" id="1273541.Pyrde_0809"/>
<evidence type="ECO:0000259" key="2">
    <source>
        <dbReference type="Pfam" id="PF13649"/>
    </source>
</evidence>
<feature type="domain" description="Methyltransferase" evidence="2">
    <location>
        <begin position="59"/>
        <end position="157"/>
    </location>
</feature>
<name>A0A0P0N3N0_9CREN</name>
<evidence type="ECO:0000313" key="4">
    <source>
        <dbReference type="EMBL" id="OWJ55515.1"/>
    </source>
</evidence>
<gene>
    <name evidence="4" type="ORF">Pdsh_01600</name>
    <name evidence="3" type="ORF">Pyrde_0809</name>
</gene>
<keyword evidence="6" id="KW-1185">Reference proteome</keyword>
<evidence type="ECO:0000256" key="1">
    <source>
        <dbReference type="SAM" id="MobiDB-lite"/>
    </source>
</evidence>
<dbReference type="Proteomes" id="UP000196694">
    <property type="component" value="Unassembled WGS sequence"/>
</dbReference>
<dbReference type="Gene3D" id="3.40.50.150">
    <property type="entry name" value="Vaccinia Virus protein VP39"/>
    <property type="match status" value="1"/>
</dbReference>
<evidence type="ECO:0000313" key="3">
    <source>
        <dbReference type="EMBL" id="ALL00859.1"/>
    </source>
</evidence>
<sequence>MSTDNTYSDALERLYSQWLWPEDPSTREAQERFNTLLEYAHSLVSTRLAYLAEKDRVAVLDVAAGSGIAGAAFAAALARRGARVSLVVTDLRVSILEKVHVWLEKAGLKEGVRVETVAVDAARLPQKLDCCFDLALLWGSSLPHFSPWRLLLALAGVRELQPRHGILLIEQRDLLPRLLFNNLYTRIRVEYVKEDGRGVVGVHAKYDQFRGIVARVFYELPGYRYLTTMPTRLWDLASVAAMLWIFYNHVYLEKPSRDPWGAEVLVAMEPRETAPSSGELWETLPEQLHEEP</sequence>
<reference evidence="4 6" key="2">
    <citation type="submission" date="2017-05" db="EMBL/GenBank/DDBJ databases">
        <title>The draft genome of the hyperthermophilic archaeon 'Pyrodictium delaneyi strain Hulk', an iron and nitrate reducer, reveals the capacity for sulfate reduction.</title>
        <authorList>
            <person name="Demey L.M."/>
            <person name="Miller C."/>
            <person name="Manzella M."/>
            <person name="Reguera G."/>
            <person name="Kashefi K."/>
        </authorList>
    </citation>
    <scope>NUCLEOTIDE SEQUENCE [LARGE SCALE GENOMIC DNA]</scope>
    <source>
        <strain evidence="4 6">Hulk</strain>
    </source>
</reference>
<dbReference type="GeneID" id="26099149"/>
<dbReference type="InterPro" id="IPR029063">
    <property type="entry name" value="SAM-dependent_MTases_sf"/>
</dbReference>
<dbReference type="KEGG" id="pdl:Pyrde_0809"/>